<name>A0A3N4LXN1_9PEZI</name>
<proteinExistence type="predicted"/>
<protein>
    <submittedName>
        <fullName evidence="2">Uncharacterized protein</fullName>
    </submittedName>
</protein>
<dbReference type="EMBL" id="ML121531">
    <property type="protein sequence ID" value="RPB27617.1"/>
    <property type="molecule type" value="Genomic_DNA"/>
</dbReference>
<dbReference type="AlphaFoldDB" id="A0A3N4LXN1"/>
<accession>A0A3N4LXN1</accession>
<evidence type="ECO:0000313" key="2">
    <source>
        <dbReference type="EMBL" id="RPB27617.1"/>
    </source>
</evidence>
<reference evidence="2 3" key="1">
    <citation type="journal article" date="2018" name="Nat. Ecol. Evol.">
        <title>Pezizomycetes genomes reveal the molecular basis of ectomycorrhizal truffle lifestyle.</title>
        <authorList>
            <person name="Murat C."/>
            <person name="Payen T."/>
            <person name="Noel B."/>
            <person name="Kuo A."/>
            <person name="Morin E."/>
            <person name="Chen J."/>
            <person name="Kohler A."/>
            <person name="Krizsan K."/>
            <person name="Balestrini R."/>
            <person name="Da Silva C."/>
            <person name="Montanini B."/>
            <person name="Hainaut M."/>
            <person name="Levati E."/>
            <person name="Barry K.W."/>
            <person name="Belfiori B."/>
            <person name="Cichocki N."/>
            <person name="Clum A."/>
            <person name="Dockter R.B."/>
            <person name="Fauchery L."/>
            <person name="Guy J."/>
            <person name="Iotti M."/>
            <person name="Le Tacon F."/>
            <person name="Lindquist E.A."/>
            <person name="Lipzen A."/>
            <person name="Malagnac F."/>
            <person name="Mello A."/>
            <person name="Molinier V."/>
            <person name="Miyauchi S."/>
            <person name="Poulain J."/>
            <person name="Riccioni C."/>
            <person name="Rubini A."/>
            <person name="Sitrit Y."/>
            <person name="Splivallo R."/>
            <person name="Traeger S."/>
            <person name="Wang M."/>
            <person name="Zifcakova L."/>
            <person name="Wipf D."/>
            <person name="Zambonelli A."/>
            <person name="Paolocci F."/>
            <person name="Nowrousian M."/>
            <person name="Ottonello S."/>
            <person name="Baldrian P."/>
            <person name="Spatafora J.W."/>
            <person name="Henrissat B."/>
            <person name="Nagy L.G."/>
            <person name="Aury J.M."/>
            <person name="Wincker P."/>
            <person name="Grigoriev I.V."/>
            <person name="Bonfante P."/>
            <person name="Martin F.M."/>
        </authorList>
    </citation>
    <scope>NUCLEOTIDE SEQUENCE [LARGE SCALE GENOMIC DNA]</scope>
    <source>
        <strain evidence="2 3">ATCC MYA-4762</strain>
    </source>
</reference>
<feature type="compositionally biased region" description="Pro residues" evidence="1">
    <location>
        <begin position="1"/>
        <end position="15"/>
    </location>
</feature>
<dbReference type="Proteomes" id="UP000267821">
    <property type="component" value="Unassembled WGS sequence"/>
</dbReference>
<gene>
    <name evidence="2" type="ORF">L211DRAFT_834475</name>
</gene>
<sequence>MTSPFPRPFSTPPTPHRINRLQGRAHRSTSSLTSPPPLPLPLIFANAVLELFRPAKPRHFSKYATNLAAAILSILQFVHLKYTTLSAFRPIAIDIAGASPSLHLQSPRRRRQ</sequence>
<evidence type="ECO:0000256" key="1">
    <source>
        <dbReference type="SAM" id="MobiDB-lite"/>
    </source>
</evidence>
<feature type="compositionally biased region" description="Basic residues" evidence="1">
    <location>
        <begin position="17"/>
        <end position="27"/>
    </location>
</feature>
<organism evidence="2 3">
    <name type="scientific">Terfezia boudieri ATCC MYA-4762</name>
    <dbReference type="NCBI Taxonomy" id="1051890"/>
    <lineage>
        <taxon>Eukaryota</taxon>
        <taxon>Fungi</taxon>
        <taxon>Dikarya</taxon>
        <taxon>Ascomycota</taxon>
        <taxon>Pezizomycotina</taxon>
        <taxon>Pezizomycetes</taxon>
        <taxon>Pezizales</taxon>
        <taxon>Pezizaceae</taxon>
        <taxon>Terfezia</taxon>
    </lineage>
</organism>
<evidence type="ECO:0000313" key="3">
    <source>
        <dbReference type="Proteomes" id="UP000267821"/>
    </source>
</evidence>
<feature type="region of interest" description="Disordered" evidence="1">
    <location>
        <begin position="1"/>
        <end position="38"/>
    </location>
</feature>
<keyword evidence="3" id="KW-1185">Reference proteome</keyword>
<dbReference type="InParanoid" id="A0A3N4LXN1"/>